<dbReference type="Proteomes" id="UP001595764">
    <property type="component" value="Unassembled WGS sequence"/>
</dbReference>
<evidence type="ECO:0000313" key="2">
    <source>
        <dbReference type="Proteomes" id="UP001595764"/>
    </source>
</evidence>
<name>A0ABV7QBF3_9PSEU</name>
<evidence type="ECO:0000313" key="1">
    <source>
        <dbReference type="EMBL" id="MFC3509569.1"/>
    </source>
</evidence>
<sequence>MLWIFGAIVLANLLAVFALEGLHWFLPGDPVRYQLLHDLGITS</sequence>
<keyword evidence="2" id="KW-1185">Reference proteome</keyword>
<dbReference type="EMBL" id="JBHRWI010000005">
    <property type="protein sequence ID" value="MFC3509569.1"/>
    <property type="molecule type" value="Genomic_DNA"/>
</dbReference>
<organism evidence="1 2">
    <name type="scientific">Amycolatopsis halotolerans</name>
    <dbReference type="NCBI Taxonomy" id="330083"/>
    <lineage>
        <taxon>Bacteria</taxon>
        <taxon>Bacillati</taxon>
        <taxon>Actinomycetota</taxon>
        <taxon>Actinomycetes</taxon>
        <taxon>Pseudonocardiales</taxon>
        <taxon>Pseudonocardiaceae</taxon>
        <taxon>Amycolatopsis</taxon>
    </lineage>
</organism>
<dbReference type="RefSeq" id="WP_377871991.1">
    <property type="nucleotide sequence ID" value="NZ_JBHMAY010000035.1"/>
</dbReference>
<protein>
    <submittedName>
        <fullName evidence="1">Uncharacterized protein</fullName>
    </submittedName>
</protein>
<accession>A0ABV7QBF3</accession>
<proteinExistence type="predicted"/>
<comment type="caution">
    <text evidence="1">The sequence shown here is derived from an EMBL/GenBank/DDBJ whole genome shotgun (WGS) entry which is preliminary data.</text>
</comment>
<gene>
    <name evidence="1" type="ORF">ACFORO_05295</name>
</gene>
<reference evidence="2" key="1">
    <citation type="journal article" date="2019" name="Int. J. Syst. Evol. Microbiol.">
        <title>The Global Catalogue of Microorganisms (GCM) 10K type strain sequencing project: providing services to taxonomists for standard genome sequencing and annotation.</title>
        <authorList>
            <consortium name="The Broad Institute Genomics Platform"/>
            <consortium name="The Broad Institute Genome Sequencing Center for Infectious Disease"/>
            <person name="Wu L."/>
            <person name="Ma J."/>
        </authorList>
    </citation>
    <scope>NUCLEOTIDE SEQUENCE [LARGE SCALE GENOMIC DNA]</scope>
    <source>
        <strain evidence="2">CGMCC 4.7682</strain>
    </source>
</reference>